<evidence type="ECO:0000313" key="2">
    <source>
        <dbReference type="EMBL" id="RAS45776.1"/>
    </source>
</evidence>
<reference evidence="2 3" key="1">
    <citation type="submission" date="2018-06" db="EMBL/GenBank/DDBJ databases">
        <title>Genomic Encyclopedia of Archaeal and Bacterial Type Strains, Phase II (KMG-II): from individual species to whole genera.</title>
        <authorList>
            <person name="Goeker M."/>
        </authorList>
    </citation>
    <scope>NUCLEOTIDE SEQUENCE [LARGE SCALE GENOMIC DNA]</scope>
    <source>
        <strain evidence="2 3">DSM 18710</strain>
    </source>
</reference>
<evidence type="ECO:0000256" key="1">
    <source>
        <dbReference type="SAM" id="Phobius"/>
    </source>
</evidence>
<feature type="transmembrane region" description="Helical" evidence="1">
    <location>
        <begin position="12"/>
        <end position="35"/>
    </location>
</feature>
<keyword evidence="1" id="KW-1133">Transmembrane helix</keyword>
<protein>
    <submittedName>
        <fullName evidence="2">Uncharacterized protein</fullName>
    </submittedName>
</protein>
<keyword evidence="1" id="KW-0472">Membrane</keyword>
<keyword evidence="3" id="KW-1185">Reference proteome</keyword>
<keyword evidence="1" id="KW-0812">Transmembrane</keyword>
<dbReference type="EMBL" id="QLTQ01000008">
    <property type="protein sequence ID" value="RAS45776.1"/>
    <property type="molecule type" value="Genomic_DNA"/>
</dbReference>
<accession>A0ABX9DTR1</accession>
<comment type="caution">
    <text evidence="2">The sequence shown here is derived from an EMBL/GenBank/DDBJ whole genome shotgun (WGS) entry which is preliminary data.</text>
</comment>
<sequence length="76" mass="8852">MNKKNISKHLPIVLAVIILSWCILARSLSMLFSLGTLSIYIDRRLYFLENFLPDFVSLATYAFTIWICIKKIINDQ</sequence>
<dbReference type="Proteomes" id="UP000249852">
    <property type="component" value="Unassembled WGS sequence"/>
</dbReference>
<feature type="transmembrane region" description="Helical" evidence="1">
    <location>
        <begin position="55"/>
        <end position="73"/>
    </location>
</feature>
<proteinExistence type="predicted"/>
<dbReference type="RefSeq" id="WP_146739263.1">
    <property type="nucleotide sequence ID" value="NZ_JABZUC010000048.1"/>
</dbReference>
<organism evidence="2 3">
    <name type="scientific">Prevotella pallens</name>
    <dbReference type="NCBI Taxonomy" id="60133"/>
    <lineage>
        <taxon>Bacteria</taxon>
        <taxon>Pseudomonadati</taxon>
        <taxon>Bacteroidota</taxon>
        <taxon>Bacteroidia</taxon>
        <taxon>Bacteroidales</taxon>
        <taxon>Prevotellaceae</taxon>
        <taxon>Prevotella</taxon>
    </lineage>
</organism>
<gene>
    <name evidence="2" type="ORF">BC673_1086</name>
</gene>
<evidence type="ECO:0000313" key="3">
    <source>
        <dbReference type="Proteomes" id="UP000249852"/>
    </source>
</evidence>
<name>A0ABX9DTR1_9BACT</name>